<sequence length="168" mass="20077">MRFSQVELEWESAKDCRKRSRGRREKAKRRKGRNHLFLSINRSISLRKLKRKLSFCITEFAYRQLQTIRSGFILRILLRSVFSVYGMEWADGWLRIWPLSIPVFLITLLEMRIWSALHIIFYFLLSVGVLVGLDGGGFDCELCGSRLEHLLFEYLRPWWSAEDWLILF</sequence>
<evidence type="ECO:0000313" key="3">
    <source>
        <dbReference type="Proteomes" id="UP000829196"/>
    </source>
</evidence>
<organism evidence="2 3">
    <name type="scientific">Dendrobium nobile</name>
    <name type="common">Orchid</name>
    <dbReference type="NCBI Taxonomy" id="94219"/>
    <lineage>
        <taxon>Eukaryota</taxon>
        <taxon>Viridiplantae</taxon>
        <taxon>Streptophyta</taxon>
        <taxon>Embryophyta</taxon>
        <taxon>Tracheophyta</taxon>
        <taxon>Spermatophyta</taxon>
        <taxon>Magnoliopsida</taxon>
        <taxon>Liliopsida</taxon>
        <taxon>Asparagales</taxon>
        <taxon>Orchidaceae</taxon>
        <taxon>Epidendroideae</taxon>
        <taxon>Malaxideae</taxon>
        <taxon>Dendrobiinae</taxon>
        <taxon>Dendrobium</taxon>
    </lineage>
</organism>
<accession>A0A8T3AXH9</accession>
<evidence type="ECO:0000256" key="1">
    <source>
        <dbReference type="SAM" id="Phobius"/>
    </source>
</evidence>
<protein>
    <submittedName>
        <fullName evidence="2">Uncharacterized protein</fullName>
    </submittedName>
</protein>
<dbReference type="EMBL" id="JAGYWB010000013">
    <property type="protein sequence ID" value="KAI0500830.1"/>
    <property type="molecule type" value="Genomic_DNA"/>
</dbReference>
<comment type="caution">
    <text evidence="2">The sequence shown here is derived from an EMBL/GenBank/DDBJ whole genome shotgun (WGS) entry which is preliminary data.</text>
</comment>
<feature type="transmembrane region" description="Helical" evidence="1">
    <location>
        <begin position="119"/>
        <end position="138"/>
    </location>
</feature>
<gene>
    <name evidence="2" type="ORF">KFK09_019047</name>
</gene>
<keyword evidence="1" id="KW-1133">Transmembrane helix</keyword>
<dbReference type="Proteomes" id="UP000829196">
    <property type="component" value="Unassembled WGS sequence"/>
</dbReference>
<evidence type="ECO:0000313" key="2">
    <source>
        <dbReference type="EMBL" id="KAI0500830.1"/>
    </source>
</evidence>
<proteinExistence type="predicted"/>
<keyword evidence="3" id="KW-1185">Reference proteome</keyword>
<reference evidence="2" key="1">
    <citation type="journal article" date="2022" name="Front. Genet.">
        <title>Chromosome-Scale Assembly of the Dendrobium nobile Genome Provides Insights Into the Molecular Mechanism of the Biosynthesis of the Medicinal Active Ingredient of Dendrobium.</title>
        <authorList>
            <person name="Xu Q."/>
            <person name="Niu S.-C."/>
            <person name="Li K.-L."/>
            <person name="Zheng P.-J."/>
            <person name="Zhang X.-J."/>
            <person name="Jia Y."/>
            <person name="Liu Y."/>
            <person name="Niu Y.-X."/>
            <person name="Yu L.-H."/>
            <person name="Chen D.-F."/>
            <person name="Zhang G.-Q."/>
        </authorList>
    </citation>
    <scope>NUCLEOTIDE SEQUENCE</scope>
    <source>
        <tissue evidence="2">Leaf</tissue>
    </source>
</reference>
<keyword evidence="1" id="KW-0812">Transmembrane</keyword>
<keyword evidence="1" id="KW-0472">Membrane</keyword>
<name>A0A8T3AXH9_DENNO</name>
<dbReference type="AlphaFoldDB" id="A0A8T3AXH9"/>